<dbReference type="OrthoDB" id="10013155at2759"/>
<accession>A0A913ZAI3</accession>
<dbReference type="EnsemblMetazoa" id="XM_038192851.1">
    <property type="protein sequence ID" value="XP_038048779.1"/>
    <property type="gene ID" value="LOC119722635"/>
</dbReference>
<dbReference type="EnsemblMetazoa" id="XM_038192849.1">
    <property type="protein sequence ID" value="XP_038048777.1"/>
    <property type="gene ID" value="LOC119722635"/>
</dbReference>
<protein>
    <submittedName>
        <fullName evidence="3">Uncharacterized protein</fullName>
    </submittedName>
</protein>
<dbReference type="PANTHER" id="PTHR21707">
    <property type="entry name" value="FLAGELLUM-ASSOCIATED COILED-COIL DOMAIN-CONTAINING PROTEIN 1"/>
    <property type="match status" value="1"/>
</dbReference>
<feature type="compositionally biased region" description="Basic residues" evidence="2">
    <location>
        <begin position="41"/>
        <end position="50"/>
    </location>
</feature>
<feature type="compositionally biased region" description="Polar residues" evidence="2">
    <location>
        <begin position="58"/>
        <end position="70"/>
    </location>
</feature>
<evidence type="ECO:0000313" key="4">
    <source>
        <dbReference type="Proteomes" id="UP000887568"/>
    </source>
</evidence>
<dbReference type="AlphaFoldDB" id="A0A913ZAI3"/>
<dbReference type="GeneID" id="119722635"/>
<feature type="compositionally biased region" description="Low complexity" evidence="2">
    <location>
        <begin position="71"/>
        <end position="84"/>
    </location>
</feature>
<reference evidence="3" key="1">
    <citation type="submission" date="2022-11" db="UniProtKB">
        <authorList>
            <consortium name="EnsemblMetazoa"/>
        </authorList>
    </citation>
    <scope>IDENTIFICATION</scope>
</reference>
<organism evidence="3 4">
    <name type="scientific">Patiria miniata</name>
    <name type="common">Bat star</name>
    <name type="synonym">Asterina miniata</name>
    <dbReference type="NCBI Taxonomy" id="46514"/>
    <lineage>
        <taxon>Eukaryota</taxon>
        <taxon>Metazoa</taxon>
        <taxon>Echinodermata</taxon>
        <taxon>Eleutherozoa</taxon>
        <taxon>Asterozoa</taxon>
        <taxon>Asteroidea</taxon>
        <taxon>Valvatacea</taxon>
        <taxon>Valvatida</taxon>
        <taxon>Asterinidae</taxon>
        <taxon>Patiria</taxon>
    </lineage>
</organism>
<evidence type="ECO:0000256" key="2">
    <source>
        <dbReference type="SAM" id="MobiDB-lite"/>
    </source>
</evidence>
<dbReference type="RefSeq" id="XP_038048779.1">
    <property type="nucleotide sequence ID" value="XM_038192851.1"/>
</dbReference>
<feature type="coiled-coil region" evidence="1">
    <location>
        <begin position="377"/>
        <end position="478"/>
    </location>
</feature>
<dbReference type="GO" id="GO:0005737">
    <property type="term" value="C:cytoplasm"/>
    <property type="evidence" value="ECO:0007669"/>
    <property type="project" value="TreeGrafter"/>
</dbReference>
<evidence type="ECO:0000256" key="1">
    <source>
        <dbReference type="SAM" id="Coils"/>
    </source>
</evidence>
<dbReference type="RefSeq" id="XP_038048777.1">
    <property type="nucleotide sequence ID" value="XM_038192849.1"/>
</dbReference>
<dbReference type="PANTHER" id="PTHR21707:SF42">
    <property type="entry name" value="FLAGELLUM-ASSOCIATED COILED-COIL DOMAIN-CONTAINING PROTEIN 1"/>
    <property type="match status" value="1"/>
</dbReference>
<feature type="region of interest" description="Disordered" evidence="2">
    <location>
        <begin position="27"/>
        <end position="90"/>
    </location>
</feature>
<evidence type="ECO:0000313" key="3">
    <source>
        <dbReference type="EnsemblMetazoa" id="XP_038048777.1"/>
    </source>
</evidence>
<feature type="region of interest" description="Disordered" evidence="2">
    <location>
        <begin position="102"/>
        <end position="125"/>
    </location>
</feature>
<dbReference type="EnsemblMetazoa" id="XM_038192850.1">
    <property type="protein sequence ID" value="XP_038048778.1"/>
    <property type="gene ID" value="LOC119722635"/>
</dbReference>
<dbReference type="InterPro" id="IPR026674">
    <property type="entry name" value="FLACC1"/>
</dbReference>
<keyword evidence="4" id="KW-1185">Reference proteome</keyword>
<proteinExistence type="predicted"/>
<dbReference type="OMA" id="QATIAMS"/>
<keyword evidence="1" id="KW-0175">Coiled coil</keyword>
<sequence length="644" mass="73050">MSNFNITAPNAGNSAISLGGEWRNHDRMEANKYKMSGLASRSKKKQKSKSSGKGDQARPQSEPSSQQRRNSSPTSQTPSSSAPPGVKPRCDRVYDVEQEPTARKQLENHLPLKKTKAVSRDEQSARQYQLGRGMVLTKGRSKVAVTINTGEDEEIPRSIPRVAHQGPTVDPESANFHSLFRQQNQENPGAQSKLQRLLHQSLMSGGVDLFNLFPDDGNEGNVPGYRARTSRPNTRASSAAVSLQEALIVQLQQQVSDLTLFLEEERLNHRATKDKLAGTLKEKLQDIERKHMEELRVLQQDQDEQLDMMKQLHSKELEHHKSASNAVLARMKGELEFLQGAFEAYKGTLVQDMEEKWAKKESDMKIRFQEDMEKALYEQRTELLEDATREKKAINREFQRQIQILNKDHKKEIEGMMNRFSSTSTDVANLKRALEQLKRVQTQLDEKTDQLAVAQDSLKSSKHEVQQLRAHLATYKESFQDKVDEVDDKYKERIHLLMTENGELRKRYLQKCDELFTEKSATEVKRVEKAMNSKELMQMLVHVKNRSNINLACADPATDGKPRIPILRPVSAPSTKREAIRAFRKAGETNHLKTVTDNHRTAVRRPHTTVGGQRRSLTPDSSINGAQGSLFVPIVRESLANSLL</sequence>
<dbReference type="Proteomes" id="UP000887568">
    <property type="component" value="Unplaced"/>
</dbReference>
<name>A0A913ZAI3_PATMI</name>
<dbReference type="RefSeq" id="XP_038048778.1">
    <property type="nucleotide sequence ID" value="XM_038192850.1"/>
</dbReference>